<dbReference type="EMBL" id="JAERRJ010000013">
    <property type="protein sequence ID" value="MBL1078949.1"/>
    <property type="molecule type" value="Genomic_DNA"/>
</dbReference>
<dbReference type="Proteomes" id="UP000602198">
    <property type="component" value="Unassembled WGS sequence"/>
</dbReference>
<comment type="caution">
    <text evidence="2">The sequence shown here is derived from an EMBL/GenBank/DDBJ whole genome shotgun (WGS) entry which is preliminary data.</text>
</comment>
<evidence type="ECO:0000259" key="1">
    <source>
        <dbReference type="Pfam" id="PF02470"/>
    </source>
</evidence>
<evidence type="ECO:0000313" key="2">
    <source>
        <dbReference type="EMBL" id="MBL1078949.1"/>
    </source>
</evidence>
<keyword evidence="3" id="KW-1185">Reference proteome</keyword>
<reference evidence="2 3" key="1">
    <citation type="submission" date="2021-01" db="EMBL/GenBank/DDBJ databases">
        <title>WGS of actinomycetes isolated from Thailand.</title>
        <authorList>
            <person name="Thawai C."/>
        </authorList>
    </citation>
    <scope>NUCLEOTIDE SEQUENCE [LARGE SCALE GENOMIC DNA]</scope>
    <source>
        <strain evidence="2 3">LPG 2</strain>
    </source>
</reference>
<proteinExistence type="predicted"/>
<protein>
    <submittedName>
        <fullName evidence="2">MCE family protein</fullName>
    </submittedName>
</protein>
<dbReference type="InterPro" id="IPR003399">
    <property type="entry name" value="Mce/MlaD"/>
</dbReference>
<dbReference type="Pfam" id="PF02470">
    <property type="entry name" value="MlaD"/>
    <property type="match status" value="1"/>
</dbReference>
<evidence type="ECO:0000313" key="3">
    <source>
        <dbReference type="Proteomes" id="UP000602198"/>
    </source>
</evidence>
<gene>
    <name evidence="2" type="ORF">JK358_31550</name>
</gene>
<dbReference type="PANTHER" id="PTHR33371:SF18">
    <property type="entry name" value="MCE-FAMILY PROTEIN MCE3C"/>
    <property type="match status" value="1"/>
</dbReference>
<sequence length="351" mass="37709">MTTTLARKRPALPRMRLPRLTVRAAEAQRRFEFRIGVAAILATVAALVAAVGAFVIPFGETVYRAEFASSGDVRVGDDVRVAGISLGKVRSVTLVGDHAEIAFGLDSEVRVGVDTRIVVKLLTPIGGRYLSVEPAGPDTAAGKIIPRERTKTPYDLSAAIEEVTPSLAALDAGKLRDTIAKLAGAFEEQPDALNGILTGVNSLSGVVAARRTEFARALDVAKEYLETLMNKLDRLQLAGEHVLDIYRLAAANRDGLITLVAQIRRMFGYVTPVLSFVDEQLGPALEPMYDTIDKAVAELVSNKDALAGMGENLRQLLEWFARNSDNPYVTVDHSGATVTDTPLCPRGRAGC</sequence>
<accession>A0ABS1MFC6</accession>
<dbReference type="PANTHER" id="PTHR33371">
    <property type="entry name" value="INTERMEMBRANE PHOSPHOLIPID TRANSPORT SYSTEM BINDING PROTEIN MLAD-RELATED"/>
    <property type="match status" value="1"/>
</dbReference>
<name>A0ABS1MFC6_9NOCA</name>
<dbReference type="InterPro" id="IPR052336">
    <property type="entry name" value="MlaD_Phospholipid_Transporter"/>
</dbReference>
<organism evidence="2 3">
    <name type="scientific">Nocardia acididurans</name>
    <dbReference type="NCBI Taxonomy" id="2802282"/>
    <lineage>
        <taxon>Bacteria</taxon>
        <taxon>Bacillati</taxon>
        <taxon>Actinomycetota</taxon>
        <taxon>Actinomycetes</taxon>
        <taxon>Mycobacteriales</taxon>
        <taxon>Nocardiaceae</taxon>
        <taxon>Nocardia</taxon>
    </lineage>
</organism>
<feature type="domain" description="Mce/MlaD" evidence="1">
    <location>
        <begin position="62"/>
        <end position="134"/>
    </location>
</feature>
<dbReference type="RefSeq" id="WP_201954810.1">
    <property type="nucleotide sequence ID" value="NZ_JAERRJ010000013.1"/>
</dbReference>